<organism evidence="1 2">
    <name type="scientific">Rhizophagus irregularis (strain DAOM 197198w)</name>
    <name type="common">Glomus intraradices</name>
    <dbReference type="NCBI Taxonomy" id="1432141"/>
    <lineage>
        <taxon>Eukaryota</taxon>
        <taxon>Fungi</taxon>
        <taxon>Fungi incertae sedis</taxon>
        <taxon>Mucoromycota</taxon>
        <taxon>Glomeromycotina</taxon>
        <taxon>Glomeromycetes</taxon>
        <taxon>Glomerales</taxon>
        <taxon>Glomeraceae</taxon>
        <taxon>Rhizophagus</taxon>
    </lineage>
</organism>
<comment type="caution">
    <text evidence="1">The sequence shown here is derived from an EMBL/GenBank/DDBJ whole genome shotgun (WGS) entry which is preliminary data.</text>
</comment>
<dbReference type="AlphaFoldDB" id="A0A015MBZ9"/>
<gene>
    <name evidence="1" type="ORF">RirG_143680</name>
</gene>
<name>A0A015MBZ9_RHIIW</name>
<evidence type="ECO:0008006" key="3">
    <source>
        <dbReference type="Google" id="ProtNLM"/>
    </source>
</evidence>
<protein>
    <recommendedName>
        <fullName evidence="3">F-box domain-containing protein</fullName>
    </recommendedName>
</protein>
<dbReference type="Proteomes" id="UP000022910">
    <property type="component" value="Unassembled WGS sequence"/>
</dbReference>
<reference evidence="1 2" key="1">
    <citation type="submission" date="2014-02" db="EMBL/GenBank/DDBJ databases">
        <title>Single nucleus genome sequencing reveals high similarity among nuclei of an endomycorrhizal fungus.</title>
        <authorList>
            <person name="Lin K."/>
            <person name="Geurts R."/>
            <person name="Zhang Z."/>
            <person name="Limpens E."/>
            <person name="Saunders D.G."/>
            <person name="Mu D."/>
            <person name="Pang E."/>
            <person name="Cao H."/>
            <person name="Cha H."/>
            <person name="Lin T."/>
            <person name="Zhou Q."/>
            <person name="Shang Y."/>
            <person name="Li Y."/>
            <person name="Ivanov S."/>
            <person name="Sharma T."/>
            <person name="Velzen R.V."/>
            <person name="Ruijter N.D."/>
            <person name="Aanen D.K."/>
            <person name="Win J."/>
            <person name="Kamoun S."/>
            <person name="Bisseling T."/>
            <person name="Huang S."/>
        </authorList>
    </citation>
    <scope>NUCLEOTIDE SEQUENCE [LARGE SCALE GENOMIC DNA]</scope>
    <source>
        <strain evidence="2">DAOM197198w</strain>
    </source>
</reference>
<sequence>MACSKIFSGDLPELTNDIIQYLEKDFSTLYSCILINRLWCRLAIPLLWENPFLKEYPENQHFIEIYLSKLNEDVKTKLYEYGVNNNLISSNTLLFNYPSFIKYLNIDNILNSIRMWVDTVVGKNQEELVNLIYRSLLEMFIENEVNLYSFEVELPIHTNVGYFDNSIDLILQNPNLTYNISNLTFRIFNYNTQNMIKLLKILYSNCNSISSIVLGYDIDYYRSLIGKCLIQIIISQHNLRKITFEYNITLRNPFLSLKNSNCSNTLNIIIFYYIDFEDIISILQEVFDQLNVLESIHIFYCSSLNSDFVKQILKVNKPFKLRSLFMDEILHFESIQLLLLKFSDCLENFGFGYTMFNEYDEPKQQLFELITKYCKKIRYFESGIPDDNNIYLFIENNQHNINYLTIEADFNSYTDCKELSSNVLQKLGQVLPYKLEYLCLILSFNTSDLEIFLERSQNTFIEKLLISNDDEMSGKYEHLLFCIKKYIMKKERVKYLAINNHKDIVRNELFTLKDEVNEFKLHNIIVQQYSNLYISAYEIMNK</sequence>
<keyword evidence="2" id="KW-1185">Reference proteome</keyword>
<evidence type="ECO:0000313" key="1">
    <source>
        <dbReference type="EMBL" id="EXX64338.1"/>
    </source>
</evidence>
<proteinExistence type="predicted"/>
<dbReference type="HOGENOM" id="CLU_028913_2_1_1"/>
<dbReference type="EMBL" id="JEMT01023418">
    <property type="protein sequence ID" value="EXX64338.1"/>
    <property type="molecule type" value="Genomic_DNA"/>
</dbReference>
<evidence type="ECO:0000313" key="2">
    <source>
        <dbReference type="Proteomes" id="UP000022910"/>
    </source>
</evidence>
<accession>A0A015MBZ9</accession>